<organism evidence="9 10">
    <name type="scientific">Luteipulveratus flavus</name>
    <dbReference type="NCBI Taxonomy" id="3031728"/>
    <lineage>
        <taxon>Bacteria</taxon>
        <taxon>Bacillati</taxon>
        <taxon>Actinomycetota</taxon>
        <taxon>Actinomycetes</taxon>
        <taxon>Micrococcales</taxon>
        <taxon>Dermacoccaceae</taxon>
        <taxon>Luteipulveratus</taxon>
    </lineage>
</organism>
<evidence type="ECO:0000259" key="8">
    <source>
        <dbReference type="PROSITE" id="PS50053"/>
    </source>
</evidence>
<evidence type="ECO:0000313" key="9">
    <source>
        <dbReference type="EMBL" id="MDF8263019.1"/>
    </source>
</evidence>
<feature type="transmembrane region" description="Helical" evidence="7">
    <location>
        <begin position="140"/>
        <end position="159"/>
    </location>
</feature>
<evidence type="ECO:0000256" key="5">
    <source>
        <dbReference type="ARBA" id="ARBA00022989"/>
    </source>
</evidence>
<evidence type="ECO:0000256" key="1">
    <source>
        <dbReference type="ARBA" id="ARBA00004651"/>
    </source>
</evidence>
<dbReference type="InterPro" id="IPR006707">
    <property type="entry name" value="T7SS_EccD"/>
</dbReference>
<keyword evidence="6 7" id="KW-0472">Membrane</keyword>
<dbReference type="EMBL" id="JAROAV010000008">
    <property type="protein sequence ID" value="MDF8263019.1"/>
    <property type="molecule type" value="Genomic_DNA"/>
</dbReference>
<dbReference type="PROSITE" id="PS50053">
    <property type="entry name" value="UBIQUITIN_2"/>
    <property type="match status" value="1"/>
</dbReference>
<dbReference type="Gene3D" id="3.10.20.90">
    <property type="entry name" value="Phosphatidylinositol 3-kinase Catalytic Subunit, Chain A, domain 1"/>
    <property type="match status" value="1"/>
</dbReference>
<evidence type="ECO:0000256" key="2">
    <source>
        <dbReference type="ARBA" id="ARBA00006162"/>
    </source>
</evidence>
<proteinExistence type="inferred from homology"/>
<evidence type="ECO:0000256" key="6">
    <source>
        <dbReference type="ARBA" id="ARBA00023136"/>
    </source>
</evidence>
<keyword evidence="3" id="KW-1003">Cell membrane</keyword>
<feature type="transmembrane region" description="Helical" evidence="7">
    <location>
        <begin position="417"/>
        <end position="434"/>
    </location>
</feature>
<keyword evidence="4 7" id="KW-0812">Transmembrane</keyword>
<feature type="transmembrane region" description="Helical" evidence="7">
    <location>
        <begin position="376"/>
        <end position="397"/>
    </location>
</feature>
<feature type="domain" description="Ubiquitin-like" evidence="8">
    <location>
        <begin position="8"/>
        <end position="81"/>
    </location>
</feature>
<keyword evidence="10" id="KW-1185">Reference proteome</keyword>
<dbReference type="InterPro" id="IPR044049">
    <property type="entry name" value="EccD_transm"/>
</dbReference>
<feature type="transmembrane region" description="Helical" evidence="7">
    <location>
        <begin position="114"/>
        <end position="134"/>
    </location>
</feature>
<dbReference type="InterPro" id="IPR024962">
    <property type="entry name" value="YukD-like"/>
</dbReference>
<dbReference type="InterPro" id="IPR000626">
    <property type="entry name" value="Ubiquitin-like_dom"/>
</dbReference>
<dbReference type="Pfam" id="PF08817">
    <property type="entry name" value="YukD"/>
    <property type="match status" value="1"/>
</dbReference>
<feature type="transmembrane region" description="Helical" evidence="7">
    <location>
        <begin position="245"/>
        <end position="265"/>
    </location>
</feature>
<feature type="transmembrane region" description="Helical" evidence="7">
    <location>
        <begin position="166"/>
        <end position="186"/>
    </location>
</feature>
<feature type="transmembrane region" description="Helical" evidence="7">
    <location>
        <begin position="192"/>
        <end position="212"/>
    </location>
</feature>
<feature type="transmembrane region" description="Helical" evidence="7">
    <location>
        <begin position="323"/>
        <end position="340"/>
    </location>
</feature>
<dbReference type="NCBIfam" id="TIGR03920">
    <property type="entry name" value="T7SS_EccD"/>
    <property type="match status" value="1"/>
</dbReference>
<dbReference type="RefSeq" id="WP_277190827.1">
    <property type="nucleotide sequence ID" value="NZ_JAROAV010000008.1"/>
</dbReference>
<dbReference type="Proteomes" id="UP001528912">
    <property type="component" value="Unassembled WGS sequence"/>
</dbReference>
<evidence type="ECO:0000256" key="7">
    <source>
        <dbReference type="SAM" id="Phobius"/>
    </source>
</evidence>
<evidence type="ECO:0000256" key="4">
    <source>
        <dbReference type="ARBA" id="ARBA00022692"/>
    </source>
</evidence>
<comment type="similarity">
    <text evidence="2">Belongs to the EccD/Snm4 family.</text>
</comment>
<feature type="transmembrane region" description="Helical" evidence="7">
    <location>
        <begin position="219"/>
        <end position="239"/>
    </location>
</feature>
<protein>
    <submittedName>
        <fullName evidence="9">Type VII secretion integral membrane protein EccD</fullName>
    </submittedName>
</protein>
<name>A0ABT6C4P1_9MICO</name>
<comment type="subcellular location">
    <subcellularLocation>
        <location evidence="1">Cell membrane</location>
        <topology evidence="1">Multi-pass membrane protein</topology>
    </subcellularLocation>
</comment>
<evidence type="ECO:0000256" key="3">
    <source>
        <dbReference type="ARBA" id="ARBA00022475"/>
    </source>
</evidence>
<sequence length="441" mass="44903">MTTTSRTPYLRATVLGAGRNADLVLPADQPVAHLVPQLLDVLRESVPVGRVELVTETGRTLDPEQPLRDAGLRDGVRLRVVASHEVPPAPAVYDMVDAVESATPRGAWTEQGRAGALALVGSALLAAGAALAASAVERTAATMLLGVVALLACAGATVVAPTRVRAVAWTLTGLGLVCAAAAVALLDTEPVWRYAAAVGAALVVMCAVGACARRILIGLTGAGALVLLSAMAAVTWLLTGSAVETGAVTSVAALLLLGLLPRLALAQSGVFGVDTQVTRGELVLERAAHARVAEAHWMLLGGVVLTSAVLAVSTGTSARSSDLQPWPTALTLLVSLAYALRGRHFPLTAERTAIWVAAGVGPVALMVAAVDDRPSWAGALAALLALAGIGVLTASVVHLADHLGAQLRRTASRVESVTVLVAVPVLVGVFGVYADLLSSFE</sequence>
<gene>
    <name evidence="9" type="primary">eccD</name>
    <name evidence="9" type="ORF">P4R38_02015</name>
</gene>
<keyword evidence="5 7" id="KW-1133">Transmembrane helix</keyword>
<accession>A0ABT6C4P1</accession>
<dbReference type="Pfam" id="PF19053">
    <property type="entry name" value="EccD"/>
    <property type="match status" value="1"/>
</dbReference>
<comment type="caution">
    <text evidence="9">The sequence shown here is derived from an EMBL/GenBank/DDBJ whole genome shotgun (WGS) entry which is preliminary data.</text>
</comment>
<feature type="transmembrane region" description="Helical" evidence="7">
    <location>
        <begin position="297"/>
        <end position="317"/>
    </location>
</feature>
<feature type="transmembrane region" description="Helical" evidence="7">
    <location>
        <begin position="352"/>
        <end position="370"/>
    </location>
</feature>
<evidence type="ECO:0000313" key="10">
    <source>
        <dbReference type="Proteomes" id="UP001528912"/>
    </source>
</evidence>
<reference evidence="9 10" key="1">
    <citation type="submission" date="2023-03" db="EMBL/GenBank/DDBJ databases">
        <title>YIM 133296 draft genome.</title>
        <authorList>
            <person name="Xiong L."/>
        </authorList>
    </citation>
    <scope>NUCLEOTIDE SEQUENCE [LARGE SCALE GENOMIC DNA]</scope>
    <source>
        <strain evidence="9 10">YIM 133296</strain>
    </source>
</reference>